<dbReference type="SFLD" id="SFLDG01123">
    <property type="entry name" value="methyltransferase_(Class_B)"/>
    <property type="match status" value="1"/>
</dbReference>
<sequence>MKILLTAINAKYIHSNLAVYELSAYAKKYQEHVEIAEYTINNQQEFILIDIYKRKPDVIAFSCYIWNIGIIESLLKEIRQVMPDTPVWLGGPEVSYDVTKGLLSSPYVDGIMIGEGECTFLELVKHYVEGTIELKDIRGIAYKWNGEIKVNPYREPMNLSDIPFPYDDFEKFKNKILYYETSRGCPYSCSYCLSSIERGVRLRDLNLVKKELQMFLDAKVPQVKFIDRTFNCNPVHAMGIWTYIHEHDNGITNFHFEIAADILRENEIALLNQMRPGLVQLEIGVQSTNVDTITAINRKMDFGVLTDKVNAVHRGNNIHQHLDLIAGLPYEDYESFGRSFNDVYGLHPNQLQLGFLKVLKGSPIFPQAQDGSIVYRQTAPYEVLFTKWLPFDDVLRLKRVEEVVEVYYNSGQFEMAVQYLEHFFETPFALYEAIGEYYEVHGLFGINHTRMARYDILLDFFKEQVNKTDAQVFAEILVYDLYLRENLKSRPKFAKDYGLYKKEYRAFYEEEERVRELLPGYEDYSSKVLSRVTHAEHFSFDVPCVVKTGEVVYKDTMIVFDYKNRNPLDHQAMAVSI</sequence>
<keyword evidence="3" id="KW-0479">Metal-binding</keyword>
<dbReference type="GO" id="GO:0051539">
    <property type="term" value="F:4 iron, 4 sulfur cluster binding"/>
    <property type="evidence" value="ECO:0007669"/>
    <property type="project" value="UniProtKB-KW"/>
</dbReference>
<dbReference type="SFLD" id="SFLDS00029">
    <property type="entry name" value="Radical_SAM"/>
    <property type="match status" value="1"/>
</dbReference>
<organism evidence="8 9">
    <name type="scientific">[Clostridium] polysaccharolyticum</name>
    <dbReference type="NCBI Taxonomy" id="29364"/>
    <lineage>
        <taxon>Bacteria</taxon>
        <taxon>Bacillati</taxon>
        <taxon>Bacillota</taxon>
        <taxon>Clostridia</taxon>
        <taxon>Lachnospirales</taxon>
        <taxon>Lachnospiraceae</taxon>
    </lineage>
</organism>
<evidence type="ECO:0000256" key="1">
    <source>
        <dbReference type="ARBA" id="ARBA00001966"/>
    </source>
</evidence>
<dbReference type="Pfam" id="PF04055">
    <property type="entry name" value="Radical_SAM"/>
    <property type="match status" value="1"/>
</dbReference>
<keyword evidence="5" id="KW-0411">Iron-sulfur</keyword>
<dbReference type="EMBL" id="FOHN01000019">
    <property type="protein sequence ID" value="SET41499.1"/>
    <property type="molecule type" value="Genomic_DNA"/>
</dbReference>
<dbReference type="PROSITE" id="PS51332">
    <property type="entry name" value="B12_BINDING"/>
    <property type="match status" value="1"/>
</dbReference>
<dbReference type="Gene3D" id="3.80.30.20">
    <property type="entry name" value="tm_1862 like domain"/>
    <property type="match status" value="1"/>
</dbReference>
<evidence type="ECO:0000259" key="6">
    <source>
        <dbReference type="PROSITE" id="PS51332"/>
    </source>
</evidence>
<protein>
    <submittedName>
        <fullName evidence="8">Radical SAM superfamily enzyme YgiQ, UPF0313 family</fullName>
    </submittedName>
</protein>
<dbReference type="OrthoDB" id="9801424at2"/>
<dbReference type="PANTHER" id="PTHR43409:SF16">
    <property type="entry name" value="SLR0320 PROTEIN"/>
    <property type="match status" value="1"/>
</dbReference>
<evidence type="ECO:0000256" key="5">
    <source>
        <dbReference type="ARBA" id="ARBA00023014"/>
    </source>
</evidence>
<dbReference type="PROSITE" id="PS51918">
    <property type="entry name" value="RADICAL_SAM"/>
    <property type="match status" value="1"/>
</dbReference>
<accession>A0A1I0E8I9</accession>
<dbReference type="InterPro" id="IPR034466">
    <property type="entry name" value="Methyltransferase_Class_B"/>
</dbReference>
<evidence type="ECO:0000259" key="7">
    <source>
        <dbReference type="PROSITE" id="PS51918"/>
    </source>
</evidence>
<dbReference type="AlphaFoldDB" id="A0A1I0E8I9"/>
<feature type="domain" description="B12-binding" evidence="6">
    <location>
        <begin position="1"/>
        <end position="134"/>
    </location>
</feature>
<comment type="cofactor">
    <cofactor evidence="1">
        <name>[4Fe-4S] cluster</name>
        <dbReference type="ChEBI" id="CHEBI:49883"/>
    </cofactor>
</comment>
<dbReference type="GO" id="GO:0046872">
    <property type="term" value="F:metal ion binding"/>
    <property type="evidence" value="ECO:0007669"/>
    <property type="project" value="UniProtKB-KW"/>
</dbReference>
<dbReference type="SUPFAM" id="SSF52242">
    <property type="entry name" value="Cobalamin (vitamin B12)-binding domain"/>
    <property type="match status" value="1"/>
</dbReference>
<evidence type="ECO:0000256" key="2">
    <source>
        <dbReference type="ARBA" id="ARBA00022691"/>
    </source>
</evidence>
<evidence type="ECO:0000313" key="8">
    <source>
        <dbReference type="EMBL" id="SET41499.1"/>
    </source>
</evidence>
<proteinExistence type="predicted"/>
<gene>
    <name evidence="8" type="ORF">SAMN04487772_11939</name>
</gene>
<dbReference type="STRING" id="29364.SAMN04487772_11939"/>
<dbReference type="SMART" id="SM00729">
    <property type="entry name" value="Elp3"/>
    <property type="match status" value="1"/>
</dbReference>
<dbReference type="InterPro" id="IPR007197">
    <property type="entry name" value="rSAM"/>
</dbReference>
<keyword evidence="2" id="KW-0949">S-adenosyl-L-methionine</keyword>
<evidence type="ECO:0000256" key="3">
    <source>
        <dbReference type="ARBA" id="ARBA00022723"/>
    </source>
</evidence>
<dbReference type="RefSeq" id="WP_092478423.1">
    <property type="nucleotide sequence ID" value="NZ_FOHN01000019.1"/>
</dbReference>
<dbReference type="InterPro" id="IPR006158">
    <property type="entry name" value="Cobalamin-bd"/>
</dbReference>
<dbReference type="GO" id="GO:0005829">
    <property type="term" value="C:cytosol"/>
    <property type="evidence" value="ECO:0007669"/>
    <property type="project" value="TreeGrafter"/>
</dbReference>
<feature type="domain" description="Radical SAM core" evidence="7">
    <location>
        <begin position="171"/>
        <end position="390"/>
    </location>
</feature>
<dbReference type="InterPro" id="IPR058240">
    <property type="entry name" value="rSAM_sf"/>
</dbReference>
<dbReference type="InterPro" id="IPR006638">
    <property type="entry name" value="Elp3/MiaA/NifB-like_rSAM"/>
</dbReference>
<dbReference type="InterPro" id="IPR023404">
    <property type="entry name" value="rSAM_horseshoe"/>
</dbReference>
<name>A0A1I0E8I9_9FIRM</name>
<dbReference type="InterPro" id="IPR051198">
    <property type="entry name" value="BchE-like"/>
</dbReference>
<dbReference type="Pfam" id="PF13311">
    <property type="entry name" value="DUF4080"/>
    <property type="match status" value="1"/>
</dbReference>
<dbReference type="Proteomes" id="UP000199800">
    <property type="component" value="Unassembled WGS sequence"/>
</dbReference>
<dbReference type="GO" id="GO:0031419">
    <property type="term" value="F:cobalamin binding"/>
    <property type="evidence" value="ECO:0007669"/>
    <property type="project" value="InterPro"/>
</dbReference>
<dbReference type="Pfam" id="PF02310">
    <property type="entry name" value="B12-binding"/>
    <property type="match status" value="1"/>
</dbReference>
<dbReference type="SFLD" id="SFLDG01082">
    <property type="entry name" value="B12-binding_domain_containing"/>
    <property type="match status" value="1"/>
</dbReference>
<dbReference type="SUPFAM" id="SSF102114">
    <property type="entry name" value="Radical SAM enzymes"/>
    <property type="match status" value="1"/>
</dbReference>
<evidence type="ECO:0000256" key="4">
    <source>
        <dbReference type="ARBA" id="ARBA00023004"/>
    </source>
</evidence>
<keyword evidence="4" id="KW-0408">Iron</keyword>
<evidence type="ECO:0000313" key="9">
    <source>
        <dbReference type="Proteomes" id="UP000199800"/>
    </source>
</evidence>
<dbReference type="InterPro" id="IPR036724">
    <property type="entry name" value="Cobalamin-bd_sf"/>
</dbReference>
<dbReference type="InterPro" id="IPR025288">
    <property type="entry name" value="DUF4080"/>
</dbReference>
<dbReference type="PANTHER" id="PTHR43409">
    <property type="entry name" value="ANAEROBIC MAGNESIUM-PROTOPORPHYRIN IX MONOMETHYL ESTER CYCLASE-RELATED"/>
    <property type="match status" value="1"/>
</dbReference>
<keyword evidence="9" id="KW-1185">Reference proteome</keyword>
<dbReference type="GO" id="GO:0003824">
    <property type="term" value="F:catalytic activity"/>
    <property type="evidence" value="ECO:0007669"/>
    <property type="project" value="InterPro"/>
</dbReference>
<dbReference type="CDD" id="cd02068">
    <property type="entry name" value="radical_SAM_B12_BD"/>
    <property type="match status" value="1"/>
</dbReference>
<dbReference type="Gene3D" id="3.40.50.280">
    <property type="entry name" value="Cobalamin-binding domain"/>
    <property type="match status" value="1"/>
</dbReference>
<reference evidence="8 9" key="1">
    <citation type="submission" date="2016-10" db="EMBL/GenBank/DDBJ databases">
        <authorList>
            <person name="de Groot N.N."/>
        </authorList>
    </citation>
    <scope>NUCLEOTIDE SEQUENCE [LARGE SCALE GENOMIC DNA]</scope>
    <source>
        <strain evidence="8 9">DSM 1801</strain>
    </source>
</reference>